<dbReference type="AlphaFoldDB" id="A0A1Y5PKH5"/>
<dbReference type="Gene3D" id="3.40.50.12780">
    <property type="entry name" value="N-terminal domain of ligase-like"/>
    <property type="match status" value="1"/>
</dbReference>
<gene>
    <name evidence="5" type="ORF">MHPYR_70103</name>
</gene>
<sequence>MPDVLWGTDVEAADYAGHRGLQYSPRPTTFASIFAESQRWADRTYLVQGARRITFAAFADAVSVGIIALRDEGVQPGDRIMLYAYNTPDWVVALWSSWLSGAIPVLANRWWRQPELEHAIELLEPCLILADSAMDGVAPEKTRDIAGFAGDQHVAEPVSSAEIEDPDATSAILFTSGSSGLPKAVALSRRAVIANQHNVLARTKRLPQQQNPDAPQSVALASTPMFHVGGLSNLLSNYLTGGRIVIPEGRFDARQALELIEREGVHNWGGVPTMAIRVLEHPEFDTFDLSTLRSFPLGGAAVPTALLDRLRIRLPQLGSRGLGNTWGMTEAGGFLTAAMGSDLQRYPGTVGRPYPVVELVIDRPDADGIGEILARSPTVMNGYVGVDDGTLDEEGWLHTGDLGHLNAEGYLFIDGRAKDMVIRGGENISCPQVEAALSSHPAVVEVAAIGLPHPDLGEELAAVIVHRQGDTAPTEAELRAHVIDALAYFAVPTRWHISTAALPTLAGEKIDKKNLADRFA</sequence>
<dbReference type="Pfam" id="PF13193">
    <property type="entry name" value="AMP-binding_C"/>
    <property type="match status" value="1"/>
</dbReference>
<dbReference type="InterPro" id="IPR025110">
    <property type="entry name" value="AMP-bd_C"/>
</dbReference>
<comment type="similarity">
    <text evidence="1">Belongs to the ATP-dependent AMP-binding enzyme family.</text>
</comment>
<protein>
    <submittedName>
        <fullName evidence="5">AMP-binding enzyme family protein</fullName>
    </submittedName>
</protein>
<dbReference type="EMBL" id="FLQS01000067">
    <property type="protein sequence ID" value="SBS79182.1"/>
    <property type="molecule type" value="Genomic_DNA"/>
</dbReference>
<evidence type="ECO:0000256" key="2">
    <source>
        <dbReference type="ARBA" id="ARBA00022598"/>
    </source>
</evidence>
<dbReference type="PROSITE" id="PS00455">
    <property type="entry name" value="AMP_BINDING"/>
    <property type="match status" value="1"/>
</dbReference>
<dbReference type="InterPro" id="IPR042099">
    <property type="entry name" value="ANL_N_sf"/>
</dbReference>
<proteinExistence type="inferred from homology"/>
<organism evidence="5">
    <name type="scientific">uncultured Mycobacterium sp</name>
    <dbReference type="NCBI Taxonomy" id="171292"/>
    <lineage>
        <taxon>Bacteria</taxon>
        <taxon>Bacillati</taxon>
        <taxon>Actinomycetota</taxon>
        <taxon>Actinomycetes</taxon>
        <taxon>Mycobacteriales</taxon>
        <taxon>Mycobacteriaceae</taxon>
        <taxon>Mycobacterium</taxon>
        <taxon>environmental samples</taxon>
    </lineage>
</organism>
<dbReference type="InterPro" id="IPR000873">
    <property type="entry name" value="AMP-dep_synth/lig_dom"/>
</dbReference>
<evidence type="ECO:0000313" key="5">
    <source>
        <dbReference type="EMBL" id="SBS79182.1"/>
    </source>
</evidence>
<evidence type="ECO:0000259" key="4">
    <source>
        <dbReference type="Pfam" id="PF13193"/>
    </source>
</evidence>
<dbReference type="Gene3D" id="3.30.300.30">
    <property type="match status" value="1"/>
</dbReference>
<dbReference type="GO" id="GO:0031956">
    <property type="term" value="F:medium-chain fatty acid-CoA ligase activity"/>
    <property type="evidence" value="ECO:0007669"/>
    <property type="project" value="TreeGrafter"/>
</dbReference>
<dbReference type="Pfam" id="PF00501">
    <property type="entry name" value="AMP-binding"/>
    <property type="match status" value="1"/>
</dbReference>
<keyword evidence="2" id="KW-0436">Ligase</keyword>
<dbReference type="InterPro" id="IPR045851">
    <property type="entry name" value="AMP-bd_C_sf"/>
</dbReference>
<feature type="domain" description="AMP-dependent synthetase/ligase" evidence="3">
    <location>
        <begin position="37"/>
        <end position="383"/>
    </location>
</feature>
<name>A0A1Y5PKH5_9MYCO</name>
<reference evidence="5" key="1">
    <citation type="submission" date="2016-03" db="EMBL/GenBank/DDBJ databases">
        <authorList>
            <person name="Ploux O."/>
        </authorList>
    </citation>
    <scope>NUCLEOTIDE SEQUENCE</scope>
    <source>
        <strain evidence="5">UC10</strain>
    </source>
</reference>
<dbReference type="InterPro" id="IPR020845">
    <property type="entry name" value="AMP-binding_CS"/>
</dbReference>
<feature type="domain" description="AMP-binding enzyme C-terminal" evidence="4">
    <location>
        <begin position="432"/>
        <end position="503"/>
    </location>
</feature>
<dbReference type="GO" id="GO:0006631">
    <property type="term" value="P:fatty acid metabolic process"/>
    <property type="evidence" value="ECO:0007669"/>
    <property type="project" value="TreeGrafter"/>
</dbReference>
<evidence type="ECO:0000256" key="1">
    <source>
        <dbReference type="ARBA" id="ARBA00006432"/>
    </source>
</evidence>
<evidence type="ECO:0000259" key="3">
    <source>
        <dbReference type="Pfam" id="PF00501"/>
    </source>
</evidence>
<dbReference type="PANTHER" id="PTHR43201:SF5">
    <property type="entry name" value="MEDIUM-CHAIN ACYL-COA LIGASE ACSF2, MITOCHONDRIAL"/>
    <property type="match status" value="1"/>
</dbReference>
<accession>A0A1Y5PKH5</accession>
<dbReference type="PANTHER" id="PTHR43201">
    <property type="entry name" value="ACYL-COA SYNTHETASE"/>
    <property type="match status" value="1"/>
</dbReference>
<dbReference type="SUPFAM" id="SSF56801">
    <property type="entry name" value="Acetyl-CoA synthetase-like"/>
    <property type="match status" value="1"/>
</dbReference>